<feature type="compositionally biased region" description="Low complexity" evidence="7">
    <location>
        <begin position="220"/>
        <end position="245"/>
    </location>
</feature>
<feature type="region of interest" description="Disordered" evidence="7">
    <location>
        <begin position="597"/>
        <end position="631"/>
    </location>
</feature>
<accession>A0A9W8ECN4</accession>
<dbReference type="Gene3D" id="3.30.60.20">
    <property type="match status" value="1"/>
</dbReference>
<gene>
    <name evidence="9" type="ORF">H4R34_003966</name>
</gene>
<dbReference type="AlphaFoldDB" id="A0A9W8ECN4"/>
<dbReference type="InterPro" id="IPR002219">
    <property type="entry name" value="PKC_DAG/PE"/>
</dbReference>
<dbReference type="Proteomes" id="UP001151582">
    <property type="component" value="Unassembled WGS sequence"/>
</dbReference>
<evidence type="ECO:0000256" key="7">
    <source>
        <dbReference type="SAM" id="MobiDB-lite"/>
    </source>
</evidence>
<evidence type="ECO:0000256" key="1">
    <source>
        <dbReference type="ARBA" id="ARBA00004308"/>
    </source>
</evidence>
<protein>
    <recommendedName>
        <fullName evidence="8">Phorbol-ester/DAG-type domain-containing protein</fullName>
    </recommendedName>
</protein>
<reference evidence="9" key="1">
    <citation type="submission" date="2022-07" db="EMBL/GenBank/DDBJ databases">
        <title>Phylogenomic reconstructions and comparative analyses of Kickxellomycotina fungi.</title>
        <authorList>
            <person name="Reynolds N.K."/>
            <person name="Stajich J.E."/>
            <person name="Barry K."/>
            <person name="Grigoriev I.V."/>
            <person name="Crous P."/>
            <person name="Smith M.E."/>
        </authorList>
    </citation>
    <scope>NUCLEOTIDE SEQUENCE</scope>
    <source>
        <strain evidence="9">RSA 567</strain>
    </source>
</reference>
<evidence type="ECO:0000259" key="8">
    <source>
        <dbReference type="PROSITE" id="PS50081"/>
    </source>
</evidence>
<proteinExistence type="predicted"/>
<keyword evidence="10" id="KW-1185">Reference proteome</keyword>
<feature type="compositionally biased region" description="Low complexity" evidence="7">
    <location>
        <begin position="125"/>
        <end position="144"/>
    </location>
</feature>
<feature type="region of interest" description="Disordered" evidence="7">
    <location>
        <begin position="110"/>
        <end position="144"/>
    </location>
</feature>
<dbReference type="InterPro" id="IPR046349">
    <property type="entry name" value="C1-like_sf"/>
</dbReference>
<keyword evidence="3" id="KW-0479">Metal-binding</keyword>
<evidence type="ECO:0000313" key="9">
    <source>
        <dbReference type="EMBL" id="KAJ1976477.1"/>
    </source>
</evidence>
<dbReference type="SUPFAM" id="SSF57889">
    <property type="entry name" value="Cysteine-rich domain"/>
    <property type="match status" value="1"/>
</dbReference>
<dbReference type="PROSITE" id="PS50081">
    <property type="entry name" value="ZF_DAG_PE_2"/>
    <property type="match status" value="1"/>
</dbReference>
<dbReference type="PANTHER" id="PTHR31679">
    <property type="entry name" value="PEROXISOMAL MEMBRANE PROTEIN PEX30-RELATED"/>
    <property type="match status" value="1"/>
</dbReference>
<evidence type="ECO:0000256" key="2">
    <source>
        <dbReference type="ARBA" id="ARBA00022692"/>
    </source>
</evidence>
<dbReference type="InterPro" id="IPR052646">
    <property type="entry name" value="Peroxisomal_PEX28-32"/>
</dbReference>
<evidence type="ECO:0000256" key="3">
    <source>
        <dbReference type="ARBA" id="ARBA00022723"/>
    </source>
</evidence>
<keyword evidence="4" id="KW-0862">Zinc</keyword>
<name>A0A9W8ECN4_9FUNG</name>
<dbReference type="Pfam" id="PF06398">
    <property type="entry name" value="Pex24p"/>
    <property type="match status" value="1"/>
</dbReference>
<dbReference type="GO" id="GO:0005778">
    <property type="term" value="C:peroxisomal membrane"/>
    <property type="evidence" value="ECO:0007669"/>
    <property type="project" value="UniProtKB-ARBA"/>
</dbReference>
<feature type="region of interest" description="Disordered" evidence="7">
    <location>
        <begin position="161"/>
        <end position="248"/>
    </location>
</feature>
<organism evidence="9 10">
    <name type="scientific">Dimargaris verticillata</name>
    <dbReference type="NCBI Taxonomy" id="2761393"/>
    <lineage>
        <taxon>Eukaryota</taxon>
        <taxon>Fungi</taxon>
        <taxon>Fungi incertae sedis</taxon>
        <taxon>Zoopagomycota</taxon>
        <taxon>Kickxellomycotina</taxon>
        <taxon>Dimargaritomycetes</taxon>
        <taxon>Dimargaritales</taxon>
        <taxon>Dimargaritaceae</taxon>
        <taxon>Dimargaris</taxon>
    </lineage>
</organism>
<dbReference type="InterPro" id="IPR010482">
    <property type="entry name" value="TECPR1-like_DysF"/>
</dbReference>
<dbReference type="CDD" id="cd00029">
    <property type="entry name" value="C1"/>
    <property type="match status" value="1"/>
</dbReference>
<keyword evidence="2" id="KW-0812">Transmembrane</keyword>
<feature type="compositionally biased region" description="Low complexity" evidence="7">
    <location>
        <begin position="597"/>
        <end position="611"/>
    </location>
</feature>
<sequence>MLRTVRATVPRHRWSRSLKSKLAQLVTHSRKHLMVHHDFCASTTGSSAAAADLGVDTDQPCDHCHEAMGSQPTQRLWCKRCGFTCHPLCAAIAPLQCANSAVPPAGTKKLPIISQGPYASRHRTSSSSATLSSSQYPTASTTAQQASARLDLGILRHRAQAGHAPTQVTFITRPPSGAAAERDNLSNESQPSSLTSAHSSPLLSPRQRLDRPRTDAPYASPTSRSESQSSPTPSSPSRSSLSGGSADSTVRLLQPATHTTATNLTLDLPTSLHKRRLGEEDDTYPIIERQSLVDAYFQNLHHLHTAYDSQTHTLTDPPALNLFTTTPRNISQFIGKIGPVVDAFYFAVDIITWKDTYRSLQFLIAFIVICLQPALVSLVPPLTVIGVIVRNYYCSVVLHGGPESQSVPDTSGDEARLTSQQPASSSSSASKSPNAATDRDRNRNTTKARSLFLSSKVYTTGGRSTATQYARNMQFIQNAMGLYCQADAVASDLYQLLDWSDPPTTWRVLWSVAGQIPFVAFIFWLVPANLLTLSAGVAFMLSNTLWAQALVVTLKPWTIRCAHTTRDQLLVGQRFVKTWWQHGLRRARNLPIGLNTAHSASSSPSHLPATPYGGLDQHQHHDHRIRSNSASSSMVTAVDERHHPIASVAVTVFENQRWWAGLGWVPRLLQVERSAWSDQTGKITARSKDDLAPPPGFVWKTTEPWEVVRDWLPGIAPDPQGWVYTDNHWRHPRSASGMLMFTRCRKWTRSALPPYNTTRHASTDAS</sequence>
<evidence type="ECO:0000256" key="4">
    <source>
        <dbReference type="ARBA" id="ARBA00022833"/>
    </source>
</evidence>
<evidence type="ECO:0000256" key="6">
    <source>
        <dbReference type="ARBA" id="ARBA00023136"/>
    </source>
</evidence>
<comment type="caution">
    <text evidence="9">The sequence shown here is derived from an EMBL/GenBank/DDBJ whole genome shotgun (WGS) entry which is preliminary data.</text>
</comment>
<dbReference type="GO" id="GO:0046872">
    <property type="term" value="F:metal ion binding"/>
    <property type="evidence" value="ECO:0007669"/>
    <property type="project" value="UniProtKB-KW"/>
</dbReference>
<feature type="domain" description="Phorbol-ester/DAG-type" evidence="8">
    <location>
        <begin position="36"/>
        <end position="97"/>
    </location>
</feature>
<dbReference type="GO" id="GO:0007031">
    <property type="term" value="P:peroxisome organization"/>
    <property type="evidence" value="ECO:0007669"/>
    <property type="project" value="TreeGrafter"/>
</dbReference>
<keyword evidence="6" id="KW-0472">Membrane</keyword>
<feature type="compositionally biased region" description="Low complexity" evidence="7">
    <location>
        <begin position="419"/>
        <end position="433"/>
    </location>
</feature>
<feature type="compositionally biased region" description="Polar residues" evidence="7">
    <location>
        <begin position="186"/>
        <end position="202"/>
    </location>
</feature>
<dbReference type="GO" id="GO:0012505">
    <property type="term" value="C:endomembrane system"/>
    <property type="evidence" value="ECO:0007669"/>
    <property type="project" value="UniProtKB-SubCell"/>
</dbReference>
<feature type="region of interest" description="Disordered" evidence="7">
    <location>
        <begin position="403"/>
        <end position="443"/>
    </location>
</feature>
<comment type="subcellular location">
    <subcellularLocation>
        <location evidence="1">Endomembrane system</location>
    </subcellularLocation>
</comment>
<dbReference type="PANTHER" id="PTHR31679:SF2">
    <property type="entry name" value="PEROXISOMAL MEMBRANE PROTEIN PEX30-RELATED"/>
    <property type="match status" value="1"/>
</dbReference>
<evidence type="ECO:0000256" key="5">
    <source>
        <dbReference type="ARBA" id="ARBA00022989"/>
    </source>
</evidence>
<keyword evidence="5" id="KW-1133">Transmembrane helix</keyword>
<dbReference type="EMBL" id="JANBQB010000428">
    <property type="protein sequence ID" value="KAJ1976477.1"/>
    <property type="molecule type" value="Genomic_DNA"/>
</dbReference>
<dbReference type="OrthoDB" id="74314at2759"/>
<evidence type="ECO:0000313" key="10">
    <source>
        <dbReference type="Proteomes" id="UP001151582"/>
    </source>
</evidence>